<dbReference type="GO" id="GO:0003677">
    <property type="term" value="F:DNA binding"/>
    <property type="evidence" value="ECO:0007669"/>
    <property type="project" value="UniProtKB-KW"/>
</dbReference>
<dbReference type="Pfam" id="PF03184">
    <property type="entry name" value="DDE_1"/>
    <property type="match status" value="1"/>
</dbReference>
<evidence type="ECO:0000256" key="1">
    <source>
        <dbReference type="ARBA" id="ARBA00022679"/>
    </source>
</evidence>
<dbReference type="PANTHER" id="PTHR19303:SF74">
    <property type="entry name" value="POGO TRANSPOSABLE ELEMENT WITH KRAB DOMAIN"/>
    <property type="match status" value="1"/>
</dbReference>
<feature type="domain" description="HTH CENPB-type" evidence="4">
    <location>
        <begin position="46"/>
        <end position="118"/>
    </location>
</feature>
<dbReference type="InterPro" id="IPR050863">
    <property type="entry name" value="CenT-Element_Derived"/>
</dbReference>
<dbReference type="GO" id="GO:0016740">
    <property type="term" value="F:transferase activity"/>
    <property type="evidence" value="ECO:0007669"/>
    <property type="project" value="UniProtKB-KW"/>
</dbReference>
<evidence type="ECO:0000259" key="4">
    <source>
        <dbReference type="PROSITE" id="PS51253"/>
    </source>
</evidence>
<keyword evidence="5" id="KW-0255">Endonuclease</keyword>
<dbReference type="InterPro" id="IPR006600">
    <property type="entry name" value="HTH_CenpB_DNA-bd_dom"/>
</dbReference>
<reference evidence="5" key="1">
    <citation type="submission" date="2021-09" db="EMBL/GenBank/DDBJ databases">
        <title>A high-quality genome of the endoparasitic fungus Hirsutella rhossiliensis with a comparison of Hirsutella genomes reveals transposable elements contributing to genome size variation.</title>
        <authorList>
            <person name="Lin R."/>
            <person name="Jiao Y."/>
            <person name="Sun X."/>
            <person name="Ling J."/>
            <person name="Xie B."/>
            <person name="Cheng X."/>
        </authorList>
    </citation>
    <scope>NUCLEOTIDE SEQUENCE</scope>
    <source>
        <strain evidence="5">HR02</strain>
    </source>
</reference>
<dbReference type="PANTHER" id="PTHR19303">
    <property type="entry name" value="TRANSPOSON"/>
    <property type="match status" value="1"/>
</dbReference>
<sequence>MEARIQEALRYIEHFSGAKVATVAREFGVPRNRLRYRLEGRPPKTGRPATNLKLSRPEEAALCRYIDRLDNINLAVRPEFVTDAANHILHQRSGQADLVIGSRWTSRFLKRHGYFKKLQKKLHSERQASEDLTRVNQYFQSLHKVIQEKGIPPEDIWNMDETGFRIGVGKDQLESATAIEAISAGGAFIPAFLILSGQMHMTSWYQIPGLDPDTAIRPTSTGYSNDEISLEWLQHFDKHSAKTSRSSKRLLILDGHGSHHTRQFIQYCDEHGIIPFGMPPNLTHLLQPLDVVVFQPLKHYHAKALEVMACLKVSFSKCSASYLQRLKRGLPGDNLRHQDGLNNEHGRNAISRFVFPFQLPKNYDILAVSRVLRTGLDATKRRFPLFNCEVVPDTQSAQANALKMQQIDPNEVLPLKVKDLREPRAFPMSYAELKAKRFPISAFQPGALCRTHIWSPIGKPWPAILAQANFIGEGLLLNVCLHHSIFDAFTINTFLRIWAEECRAEGWAVSGSATTDEGLLEDRDAVIDSDCASNGLEGRSEDHPEYTVLTDPANQVPGLNTEDYRGQVFHFTPDALVRLKRDVSRNGPSAPGYISTTDALTALAWKSVMRARFSRTPVRDDDTSILNICVGGRTRLKPPIHPATLGCFVTFGQVQLPVRQIISPSSLPDVTSAIRRALMDIDEKFNGSYAGDIMEFVKKQPNLAIEPRFALALAAAMASATSSHASSDPFDLGVHTPPNLATLARAAQLRTSSPALIRPIGVSPRRPAQTPSSPLVRLSNAAATEGAQHESTPYRTGPPTLLLSNQFLSADRCILLVTTRVDLFAGVDAGDALRPTIFTASAGVSMMRPLNA</sequence>
<dbReference type="EMBL" id="JAIZPD010000006">
    <property type="protein sequence ID" value="KAH0962639.1"/>
    <property type="molecule type" value="Genomic_DNA"/>
</dbReference>
<keyword evidence="6" id="KW-1185">Reference proteome</keyword>
<dbReference type="RefSeq" id="XP_044720152.1">
    <property type="nucleotide sequence ID" value="XM_044865212.1"/>
</dbReference>
<protein>
    <submittedName>
        <fullName evidence="5">DDE superfamily endonuclease domain-containing protein</fullName>
    </submittedName>
</protein>
<evidence type="ECO:0000313" key="5">
    <source>
        <dbReference type="EMBL" id="KAH0962639.1"/>
    </source>
</evidence>
<accession>A0A9P8MYD2</accession>
<keyword evidence="1" id="KW-0808">Transferase</keyword>
<dbReference type="InterPro" id="IPR054710">
    <property type="entry name" value="Tri101-like_N"/>
</dbReference>
<dbReference type="GO" id="GO:0004519">
    <property type="term" value="F:endonuclease activity"/>
    <property type="evidence" value="ECO:0007669"/>
    <property type="project" value="UniProtKB-KW"/>
</dbReference>
<evidence type="ECO:0000256" key="2">
    <source>
        <dbReference type="ARBA" id="ARBA00023125"/>
    </source>
</evidence>
<keyword evidence="5" id="KW-0540">Nuclease</keyword>
<dbReference type="GO" id="GO:0005634">
    <property type="term" value="C:nucleus"/>
    <property type="evidence" value="ECO:0007669"/>
    <property type="project" value="TreeGrafter"/>
</dbReference>
<keyword evidence="5" id="KW-0378">Hydrolase</keyword>
<dbReference type="Gene3D" id="3.30.559.10">
    <property type="entry name" value="Chloramphenicol acetyltransferase-like domain"/>
    <property type="match status" value="2"/>
</dbReference>
<dbReference type="Proteomes" id="UP000824596">
    <property type="component" value="Unassembled WGS sequence"/>
</dbReference>
<dbReference type="Pfam" id="PF22664">
    <property type="entry name" value="TRI-like_N"/>
    <property type="match status" value="1"/>
</dbReference>
<name>A0A9P8MYD2_9HYPO</name>
<evidence type="ECO:0000313" key="6">
    <source>
        <dbReference type="Proteomes" id="UP000824596"/>
    </source>
</evidence>
<dbReference type="OrthoDB" id="1862401at2759"/>
<gene>
    <name evidence="5" type="ORF">HRG_06741</name>
</gene>
<proteinExistence type="predicted"/>
<dbReference type="PROSITE" id="PS51253">
    <property type="entry name" value="HTH_CENPB"/>
    <property type="match status" value="1"/>
</dbReference>
<dbReference type="Pfam" id="PF03221">
    <property type="entry name" value="HTH_Tnp_Tc5"/>
    <property type="match status" value="1"/>
</dbReference>
<feature type="region of interest" description="Disordered" evidence="3">
    <location>
        <begin position="758"/>
        <end position="798"/>
    </location>
</feature>
<dbReference type="InterPro" id="IPR004875">
    <property type="entry name" value="DDE_SF_endonuclease_dom"/>
</dbReference>
<organism evidence="5 6">
    <name type="scientific">Hirsutella rhossiliensis</name>
    <dbReference type="NCBI Taxonomy" id="111463"/>
    <lineage>
        <taxon>Eukaryota</taxon>
        <taxon>Fungi</taxon>
        <taxon>Dikarya</taxon>
        <taxon>Ascomycota</taxon>
        <taxon>Pezizomycotina</taxon>
        <taxon>Sordariomycetes</taxon>
        <taxon>Hypocreomycetidae</taxon>
        <taxon>Hypocreales</taxon>
        <taxon>Ophiocordycipitaceae</taxon>
        <taxon>Hirsutella</taxon>
    </lineage>
</organism>
<keyword evidence="2" id="KW-0238">DNA-binding</keyword>
<dbReference type="AlphaFoldDB" id="A0A9P8MYD2"/>
<dbReference type="InterPro" id="IPR023213">
    <property type="entry name" value="CAT-like_dom_sf"/>
</dbReference>
<dbReference type="GeneID" id="68355870"/>
<comment type="caution">
    <text evidence="5">The sequence shown here is derived from an EMBL/GenBank/DDBJ whole genome shotgun (WGS) entry which is preliminary data.</text>
</comment>
<evidence type="ECO:0000256" key="3">
    <source>
        <dbReference type="SAM" id="MobiDB-lite"/>
    </source>
</evidence>